<accession>A0ABU6Z5H5</accession>
<dbReference type="EMBL" id="JASCZI010271867">
    <property type="protein sequence ID" value="MED6216038.1"/>
    <property type="molecule type" value="Genomic_DNA"/>
</dbReference>
<evidence type="ECO:0000313" key="2">
    <source>
        <dbReference type="Proteomes" id="UP001341840"/>
    </source>
</evidence>
<organism evidence="1 2">
    <name type="scientific">Stylosanthes scabra</name>
    <dbReference type="NCBI Taxonomy" id="79078"/>
    <lineage>
        <taxon>Eukaryota</taxon>
        <taxon>Viridiplantae</taxon>
        <taxon>Streptophyta</taxon>
        <taxon>Embryophyta</taxon>
        <taxon>Tracheophyta</taxon>
        <taxon>Spermatophyta</taxon>
        <taxon>Magnoliopsida</taxon>
        <taxon>eudicotyledons</taxon>
        <taxon>Gunneridae</taxon>
        <taxon>Pentapetalae</taxon>
        <taxon>rosids</taxon>
        <taxon>fabids</taxon>
        <taxon>Fabales</taxon>
        <taxon>Fabaceae</taxon>
        <taxon>Papilionoideae</taxon>
        <taxon>50 kb inversion clade</taxon>
        <taxon>dalbergioids sensu lato</taxon>
        <taxon>Dalbergieae</taxon>
        <taxon>Pterocarpus clade</taxon>
        <taxon>Stylosanthes</taxon>
    </lineage>
</organism>
<evidence type="ECO:0000313" key="1">
    <source>
        <dbReference type="EMBL" id="MED6216038.1"/>
    </source>
</evidence>
<dbReference type="Proteomes" id="UP001341840">
    <property type="component" value="Unassembled WGS sequence"/>
</dbReference>
<sequence>MLTQLPYEEGTLAKLLAAIFPQMESFLPVLDMTRRVNNSTVVKIWRTHLGGSNRDTSLFIPIGKIGGSN</sequence>
<comment type="caution">
    <text evidence="1">The sequence shown here is derived from an EMBL/GenBank/DDBJ whole genome shotgun (WGS) entry which is preliminary data.</text>
</comment>
<name>A0ABU6Z5H5_9FABA</name>
<reference evidence="1 2" key="1">
    <citation type="journal article" date="2023" name="Plants (Basel)">
        <title>Bridging the Gap: Combining Genomics and Transcriptomics Approaches to Understand Stylosanthes scabra, an Orphan Legume from the Brazilian Caatinga.</title>
        <authorList>
            <person name="Ferreira-Neto J.R.C."/>
            <person name="da Silva M.D."/>
            <person name="Binneck E."/>
            <person name="de Melo N.F."/>
            <person name="da Silva R.H."/>
            <person name="de Melo A.L.T.M."/>
            <person name="Pandolfi V."/>
            <person name="Bustamante F.O."/>
            <person name="Brasileiro-Vidal A.C."/>
            <person name="Benko-Iseppon A.M."/>
        </authorList>
    </citation>
    <scope>NUCLEOTIDE SEQUENCE [LARGE SCALE GENOMIC DNA]</scope>
    <source>
        <tissue evidence="1">Leaves</tissue>
    </source>
</reference>
<gene>
    <name evidence="1" type="ORF">PIB30_003683</name>
</gene>
<protein>
    <submittedName>
        <fullName evidence="1">Uncharacterized protein</fullName>
    </submittedName>
</protein>
<keyword evidence="2" id="KW-1185">Reference proteome</keyword>
<proteinExistence type="predicted"/>